<comment type="caution">
    <text evidence="1">The sequence shown here is derived from an EMBL/GenBank/DDBJ whole genome shotgun (WGS) entry which is preliminary data.</text>
</comment>
<sequence>MMETPEDWFVPTRLASLSALEAVLTENRPPHFALGEAVAPVMERFEGEVPYERVLHEAAWALLGWLAAALKRGEVDGGLEFVELLRRQYMGVTKNPDAREVI</sequence>
<proteinExistence type="predicted"/>
<dbReference type="PATRIC" id="fig|68223.7.peg.3229"/>
<dbReference type="EMBL" id="JZWV01000119">
    <property type="protein sequence ID" value="KJY37103.1"/>
    <property type="molecule type" value="Genomic_DNA"/>
</dbReference>
<evidence type="ECO:0000313" key="1">
    <source>
        <dbReference type="EMBL" id="KJY37103.1"/>
    </source>
</evidence>
<organism evidence="1 2">
    <name type="scientific">Streptomyces katrae</name>
    <dbReference type="NCBI Taxonomy" id="68223"/>
    <lineage>
        <taxon>Bacteria</taxon>
        <taxon>Bacillati</taxon>
        <taxon>Actinomycetota</taxon>
        <taxon>Actinomycetes</taxon>
        <taxon>Kitasatosporales</taxon>
        <taxon>Streptomycetaceae</taxon>
        <taxon>Streptomyces</taxon>
    </lineage>
</organism>
<protein>
    <submittedName>
        <fullName evidence="1">Uncharacterized protein</fullName>
    </submittedName>
</protein>
<keyword evidence="2" id="KW-1185">Reference proteome</keyword>
<gene>
    <name evidence="1" type="ORF">VR44_06565</name>
</gene>
<accession>A0A0F4JTN2</accession>
<evidence type="ECO:0000313" key="2">
    <source>
        <dbReference type="Proteomes" id="UP000033551"/>
    </source>
</evidence>
<dbReference type="AlphaFoldDB" id="A0A0F4JTN2"/>
<dbReference type="Proteomes" id="UP000033551">
    <property type="component" value="Unassembled WGS sequence"/>
</dbReference>
<name>A0A0F4JTN2_9ACTN</name>
<reference evidence="1 2" key="1">
    <citation type="submission" date="2015-02" db="EMBL/GenBank/DDBJ databases">
        <authorList>
            <person name="Ju K.-S."/>
            <person name="Doroghazi J.R."/>
            <person name="Metcalf W."/>
        </authorList>
    </citation>
    <scope>NUCLEOTIDE SEQUENCE [LARGE SCALE GENOMIC DNA]</scope>
    <source>
        <strain evidence="1 2">NRRL ISP-5550</strain>
    </source>
</reference>